<dbReference type="PANTHER" id="PTHR30346:SF28">
    <property type="entry name" value="HTH-TYPE TRANSCRIPTIONAL REGULATOR CYNR"/>
    <property type="match status" value="1"/>
</dbReference>
<feature type="domain" description="HTH lysR-type" evidence="5">
    <location>
        <begin position="1"/>
        <end position="58"/>
    </location>
</feature>
<dbReference type="Proteomes" id="UP000824130">
    <property type="component" value="Unassembled WGS sequence"/>
</dbReference>
<dbReference type="PROSITE" id="PS50931">
    <property type="entry name" value="HTH_LYSR"/>
    <property type="match status" value="1"/>
</dbReference>
<dbReference type="Gene3D" id="3.40.190.10">
    <property type="entry name" value="Periplasmic binding protein-like II"/>
    <property type="match status" value="2"/>
</dbReference>
<dbReference type="GO" id="GO:0003677">
    <property type="term" value="F:DNA binding"/>
    <property type="evidence" value="ECO:0007669"/>
    <property type="project" value="UniProtKB-KW"/>
</dbReference>
<evidence type="ECO:0000259" key="5">
    <source>
        <dbReference type="PROSITE" id="PS50931"/>
    </source>
</evidence>
<organism evidence="6 7">
    <name type="scientific">Candidatus Allocopromorpha excrementipullorum</name>
    <dbReference type="NCBI Taxonomy" id="2840743"/>
    <lineage>
        <taxon>Bacteria</taxon>
        <taxon>Bacillati</taxon>
        <taxon>Bacillota</taxon>
        <taxon>Clostridia</taxon>
        <taxon>Eubacteriales</taxon>
        <taxon>Eubacteriaceae</taxon>
        <taxon>Eubacteriaceae incertae sedis</taxon>
        <taxon>Candidatus Allocopromorpha</taxon>
    </lineage>
</organism>
<dbReference type="InterPro" id="IPR036388">
    <property type="entry name" value="WH-like_DNA-bd_sf"/>
</dbReference>
<sequence>MHLNQIKSFLAVSKTLNFTNAARQNGVPQSTISRHINDLEQQLGVRLFYRTKRDVQLTEEGRTFIPYAQEILDAARKGSYAVKQLHDGAKGRLSIATVNTSGTFLRECLKDFGQTYRDVVVDITYVSGGEVLIDENDAPYDFHFLYSDMLPDSDEFDMMEISTDNLAFVLPRGLSEDVGRDIPSLARQRFILLSEEENPILYMEIMNFCRSHRFSPSIVNQTNDIRSVLLSVSAGLGISILPTVLPGDMLSEGFETVPIDESFSISCALAWKKSLLNPAASLFLDVVRRRLEMQSHR</sequence>
<reference evidence="6" key="2">
    <citation type="journal article" date="2021" name="PeerJ">
        <title>Extensive microbial diversity within the chicken gut microbiome revealed by metagenomics and culture.</title>
        <authorList>
            <person name="Gilroy R."/>
            <person name="Ravi A."/>
            <person name="Getino M."/>
            <person name="Pursley I."/>
            <person name="Horton D.L."/>
            <person name="Alikhan N.F."/>
            <person name="Baker D."/>
            <person name="Gharbi K."/>
            <person name="Hall N."/>
            <person name="Watson M."/>
            <person name="Adriaenssens E.M."/>
            <person name="Foster-Nyarko E."/>
            <person name="Jarju S."/>
            <person name="Secka A."/>
            <person name="Antonio M."/>
            <person name="Oren A."/>
            <person name="Chaudhuri R.R."/>
            <person name="La Ragione R."/>
            <person name="Hildebrand F."/>
            <person name="Pallen M.J."/>
        </authorList>
    </citation>
    <scope>NUCLEOTIDE SEQUENCE</scope>
    <source>
        <strain evidence="6">ChiSjej4B22-8349</strain>
    </source>
</reference>
<dbReference type="Pfam" id="PF03466">
    <property type="entry name" value="LysR_substrate"/>
    <property type="match status" value="1"/>
</dbReference>
<dbReference type="InterPro" id="IPR036390">
    <property type="entry name" value="WH_DNA-bd_sf"/>
</dbReference>
<dbReference type="GO" id="GO:0003700">
    <property type="term" value="F:DNA-binding transcription factor activity"/>
    <property type="evidence" value="ECO:0007669"/>
    <property type="project" value="InterPro"/>
</dbReference>
<dbReference type="FunFam" id="1.10.10.10:FF:000001">
    <property type="entry name" value="LysR family transcriptional regulator"/>
    <property type="match status" value="1"/>
</dbReference>
<comment type="similarity">
    <text evidence="1">Belongs to the LysR transcriptional regulatory family.</text>
</comment>
<dbReference type="PANTHER" id="PTHR30346">
    <property type="entry name" value="TRANSCRIPTIONAL DUAL REGULATOR HCAR-RELATED"/>
    <property type="match status" value="1"/>
</dbReference>
<keyword evidence="2" id="KW-0805">Transcription regulation</keyword>
<evidence type="ECO:0000313" key="6">
    <source>
        <dbReference type="EMBL" id="HIU96217.1"/>
    </source>
</evidence>
<dbReference type="PRINTS" id="PR00039">
    <property type="entry name" value="HTHLYSR"/>
</dbReference>
<evidence type="ECO:0000313" key="7">
    <source>
        <dbReference type="Proteomes" id="UP000824130"/>
    </source>
</evidence>
<keyword evidence="3" id="KW-0238">DNA-binding</keyword>
<gene>
    <name evidence="6" type="ORF">IAD25_05830</name>
</gene>
<proteinExistence type="inferred from homology"/>
<name>A0A9D1N7N5_9FIRM</name>
<dbReference type="InterPro" id="IPR005119">
    <property type="entry name" value="LysR_subst-bd"/>
</dbReference>
<dbReference type="AlphaFoldDB" id="A0A9D1N7N5"/>
<dbReference type="EMBL" id="DVOB01000127">
    <property type="protein sequence ID" value="HIU96217.1"/>
    <property type="molecule type" value="Genomic_DNA"/>
</dbReference>
<evidence type="ECO:0000256" key="2">
    <source>
        <dbReference type="ARBA" id="ARBA00023015"/>
    </source>
</evidence>
<dbReference type="SUPFAM" id="SSF53850">
    <property type="entry name" value="Periplasmic binding protein-like II"/>
    <property type="match status" value="1"/>
</dbReference>
<evidence type="ECO:0000256" key="3">
    <source>
        <dbReference type="ARBA" id="ARBA00023125"/>
    </source>
</evidence>
<dbReference type="InterPro" id="IPR000847">
    <property type="entry name" value="LysR_HTH_N"/>
</dbReference>
<dbReference type="SUPFAM" id="SSF46785">
    <property type="entry name" value="Winged helix' DNA-binding domain"/>
    <property type="match status" value="1"/>
</dbReference>
<dbReference type="Gene3D" id="1.10.10.10">
    <property type="entry name" value="Winged helix-like DNA-binding domain superfamily/Winged helix DNA-binding domain"/>
    <property type="match status" value="1"/>
</dbReference>
<comment type="caution">
    <text evidence="6">The sequence shown here is derived from an EMBL/GenBank/DDBJ whole genome shotgun (WGS) entry which is preliminary data.</text>
</comment>
<evidence type="ECO:0000256" key="4">
    <source>
        <dbReference type="ARBA" id="ARBA00023163"/>
    </source>
</evidence>
<evidence type="ECO:0000256" key="1">
    <source>
        <dbReference type="ARBA" id="ARBA00009437"/>
    </source>
</evidence>
<accession>A0A9D1N7N5</accession>
<dbReference type="Pfam" id="PF00126">
    <property type="entry name" value="HTH_1"/>
    <property type="match status" value="1"/>
</dbReference>
<protein>
    <submittedName>
        <fullName evidence="6">LysR family transcriptional regulator</fullName>
    </submittedName>
</protein>
<dbReference type="GO" id="GO:0032993">
    <property type="term" value="C:protein-DNA complex"/>
    <property type="evidence" value="ECO:0007669"/>
    <property type="project" value="TreeGrafter"/>
</dbReference>
<reference evidence="6" key="1">
    <citation type="submission" date="2020-10" db="EMBL/GenBank/DDBJ databases">
        <authorList>
            <person name="Gilroy R."/>
        </authorList>
    </citation>
    <scope>NUCLEOTIDE SEQUENCE</scope>
    <source>
        <strain evidence="6">ChiSjej4B22-8349</strain>
    </source>
</reference>
<keyword evidence="4" id="KW-0804">Transcription</keyword>